<name>A0ABM0SI97_GALVR</name>
<dbReference type="RefSeq" id="XP_008592588.1">
    <property type="nucleotide sequence ID" value="XM_008594366.1"/>
</dbReference>
<feature type="compositionally biased region" description="Low complexity" evidence="1">
    <location>
        <begin position="38"/>
        <end position="49"/>
    </location>
</feature>
<dbReference type="InterPro" id="IPR041899">
    <property type="entry name" value="MAGE_WH2"/>
</dbReference>
<dbReference type="PROSITE" id="PS50838">
    <property type="entry name" value="MAGE"/>
    <property type="match status" value="1"/>
</dbReference>
<evidence type="ECO:0000313" key="4">
    <source>
        <dbReference type="RefSeq" id="XP_008592588.1"/>
    </source>
</evidence>
<dbReference type="Pfam" id="PF01454">
    <property type="entry name" value="MAGE"/>
    <property type="match status" value="1"/>
</dbReference>
<feature type="region of interest" description="Disordered" evidence="1">
    <location>
        <begin position="1"/>
        <end position="108"/>
    </location>
</feature>
<dbReference type="Proteomes" id="UP000694923">
    <property type="component" value="Unplaced"/>
</dbReference>
<dbReference type="SMART" id="SM01373">
    <property type="entry name" value="MAGE"/>
    <property type="match status" value="1"/>
</dbReference>
<organism evidence="3 4">
    <name type="scientific">Galeopterus variegatus</name>
    <name type="common">Malayan flying lemur</name>
    <name type="synonym">Cynocephalus variegatus</name>
    <dbReference type="NCBI Taxonomy" id="482537"/>
    <lineage>
        <taxon>Eukaryota</taxon>
        <taxon>Metazoa</taxon>
        <taxon>Chordata</taxon>
        <taxon>Craniata</taxon>
        <taxon>Vertebrata</taxon>
        <taxon>Euteleostomi</taxon>
        <taxon>Mammalia</taxon>
        <taxon>Eutheria</taxon>
        <taxon>Euarchontoglires</taxon>
        <taxon>Dermoptera</taxon>
        <taxon>Cynocephalidae</taxon>
        <taxon>Galeopterus</taxon>
    </lineage>
</organism>
<dbReference type="Pfam" id="PF12440">
    <property type="entry name" value="MAGE_N"/>
    <property type="match status" value="1"/>
</dbReference>
<dbReference type="Gene3D" id="1.10.10.1200">
    <property type="entry name" value="MAGE homology domain, winged helix WH1 motif"/>
    <property type="match status" value="1"/>
</dbReference>
<gene>
    <name evidence="4" type="primary">LOC103610141</name>
</gene>
<dbReference type="PANTHER" id="PTHR11736:SF164">
    <property type="entry name" value="MELANOMA-ASSOCIATED ANTIGEN B1"/>
    <property type="match status" value="1"/>
</dbReference>
<evidence type="ECO:0000259" key="2">
    <source>
        <dbReference type="PROSITE" id="PS50838"/>
    </source>
</evidence>
<dbReference type="SMART" id="SM01392">
    <property type="entry name" value="MAGE_N"/>
    <property type="match status" value="1"/>
</dbReference>
<dbReference type="Gene3D" id="1.10.10.1210">
    <property type="entry name" value="MAGE homology domain, winged helix WH2 motif"/>
    <property type="match status" value="1"/>
</dbReference>
<dbReference type="PANTHER" id="PTHR11736">
    <property type="entry name" value="MELANOMA-ASSOCIATED ANTIGEN MAGE ANTIGEN"/>
    <property type="match status" value="1"/>
</dbReference>
<sequence>MPRGRKSKLRAREKRRQAQSETQDLQGAQATAPEEKSPSSSSPVLGVTPPGSPADGIPQKPQGAPHTPTAAVGVSRKRSDKGAKGKGEGRKNSSQASTSTESSHHDLLTRKAGTLMQFLLYKYKMKEPIMKAEMLKVVHKRYREQFPEILKRASRHMELVFGLDLKEVNPRNHSYTLVSKLNPNDDGSLSGSSGFPRNGLLMPLLGVIFFSGNCASEEEMWEFLNLLGVYDGKRHFIFGDARKLITQDLVKERYLEYQQVPNSDPPRYQFLWGPRAHAETSKMKVLEFLAQFNNTSPSAFPFHYEEALRDEKEKASARAAAMHGTSAKGSTCSRPTSDSSSCPSDV</sequence>
<dbReference type="InterPro" id="IPR037445">
    <property type="entry name" value="MAGE"/>
</dbReference>
<feature type="compositionally biased region" description="Low complexity" evidence="1">
    <location>
        <begin position="330"/>
        <end position="346"/>
    </location>
</feature>
<reference evidence="4" key="1">
    <citation type="submission" date="2025-08" db="UniProtKB">
        <authorList>
            <consortium name="RefSeq"/>
        </authorList>
    </citation>
    <scope>IDENTIFICATION</scope>
</reference>
<dbReference type="GeneID" id="103610141"/>
<dbReference type="InterPro" id="IPR041898">
    <property type="entry name" value="MAGE_WH1"/>
</dbReference>
<dbReference type="InterPro" id="IPR021072">
    <property type="entry name" value="MAGE_N"/>
</dbReference>
<feature type="compositionally biased region" description="Basic residues" evidence="1">
    <location>
        <begin position="1"/>
        <end position="17"/>
    </location>
</feature>
<evidence type="ECO:0000256" key="1">
    <source>
        <dbReference type="SAM" id="MobiDB-lite"/>
    </source>
</evidence>
<proteinExistence type="predicted"/>
<feature type="region of interest" description="Disordered" evidence="1">
    <location>
        <begin position="313"/>
        <end position="346"/>
    </location>
</feature>
<keyword evidence="3" id="KW-1185">Reference proteome</keyword>
<evidence type="ECO:0000313" key="3">
    <source>
        <dbReference type="Proteomes" id="UP000694923"/>
    </source>
</evidence>
<protein>
    <submittedName>
        <fullName evidence="4">Melanoma-associated antigen B4-like</fullName>
    </submittedName>
</protein>
<accession>A0ABM0SI97</accession>
<dbReference type="InterPro" id="IPR002190">
    <property type="entry name" value="MHD_dom"/>
</dbReference>
<feature type="domain" description="MAGE" evidence="2">
    <location>
        <begin position="108"/>
        <end position="307"/>
    </location>
</feature>
<feature type="compositionally biased region" description="Polar residues" evidence="1">
    <location>
        <begin position="19"/>
        <end position="29"/>
    </location>
</feature>
<feature type="compositionally biased region" description="Basic and acidic residues" evidence="1">
    <location>
        <begin position="80"/>
        <end position="91"/>
    </location>
</feature>